<protein>
    <submittedName>
        <fullName evidence="1">Uncharacterized protein</fullName>
    </submittedName>
</protein>
<accession>A0A7C9ELF7</accession>
<dbReference type="AlphaFoldDB" id="A0A7C9ELF7"/>
<dbReference type="EMBL" id="GISG01250881">
    <property type="protein sequence ID" value="MBA4671423.1"/>
    <property type="molecule type" value="Transcribed_RNA"/>
</dbReference>
<dbReference type="EMBL" id="GISG01250880">
    <property type="protein sequence ID" value="MBA4671422.1"/>
    <property type="molecule type" value="Transcribed_RNA"/>
</dbReference>
<organism evidence="1">
    <name type="scientific">Opuntia streptacantha</name>
    <name type="common">Prickly pear cactus</name>
    <name type="synonym">Opuntia cardona</name>
    <dbReference type="NCBI Taxonomy" id="393608"/>
    <lineage>
        <taxon>Eukaryota</taxon>
        <taxon>Viridiplantae</taxon>
        <taxon>Streptophyta</taxon>
        <taxon>Embryophyta</taxon>
        <taxon>Tracheophyta</taxon>
        <taxon>Spermatophyta</taxon>
        <taxon>Magnoliopsida</taxon>
        <taxon>eudicotyledons</taxon>
        <taxon>Gunneridae</taxon>
        <taxon>Pentapetalae</taxon>
        <taxon>Caryophyllales</taxon>
        <taxon>Cactineae</taxon>
        <taxon>Cactaceae</taxon>
        <taxon>Opuntioideae</taxon>
        <taxon>Opuntia</taxon>
    </lineage>
</organism>
<name>A0A7C9ELF7_OPUST</name>
<dbReference type="PROSITE" id="PS51257">
    <property type="entry name" value="PROKAR_LIPOPROTEIN"/>
    <property type="match status" value="1"/>
</dbReference>
<reference evidence="1" key="2">
    <citation type="submission" date="2020-07" db="EMBL/GenBank/DDBJ databases">
        <authorList>
            <person name="Vera ALvarez R."/>
            <person name="Arias-Moreno D.M."/>
            <person name="Jimenez-Jacinto V."/>
            <person name="Jimenez-Bremont J.F."/>
            <person name="Swaminathan K."/>
            <person name="Moose S.P."/>
            <person name="Guerrero-Gonzalez M.L."/>
            <person name="Marino-Ramirez L."/>
            <person name="Landsman D."/>
            <person name="Rodriguez-Kessler M."/>
            <person name="Delgado-Sanchez P."/>
        </authorList>
    </citation>
    <scope>NUCLEOTIDE SEQUENCE</scope>
    <source>
        <tissue evidence="1">Cladode</tissue>
    </source>
</reference>
<reference evidence="1" key="1">
    <citation type="journal article" date="2013" name="J. Plant Res.">
        <title>Effect of fungi and light on seed germination of three Opuntia species from semiarid lands of central Mexico.</title>
        <authorList>
            <person name="Delgado-Sanchez P."/>
            <person name="Jimenez-Bremont J.F."/>
            <person name="Guerrero-Gonzalez Mde L."/>
            <person name="Flores J."/>
        </authorList>
    </citation>
    <scope>NUCLEOTIDE SEQUENCE</scope>
    <source>
        <tissue evidence="1">Cladode</tissue>
    </source>
</reference>
<evidence type="ECO:0000313" key="1">
    <source>
        <dbReference type="EMBL" id="MBA4671422.1"/>
    </source>
</evidence>
<sequence length="120" mass="12724">MSLRRWHKDATSSMPSLVSLSCLYASSTFASAIIPSSSVCSAIKQAGSFSDASNGVTAVRHEAAIDATIRRYLLLSLSLSKMPSHSSGFTRSLQHVSSSSDCPGIILSFSTSYFASRILA</sequence>
<proteinExistence type="predicted"/>